<proteinExistence type="predicted"/>
<dbReference type="AlphaFoldDB" id="A0A369VXZ7"/>
<dbReference type="Proteomes" id="UP000253918">
    <property type="component" value="Unassembled WGS sequence"/>
</dbReference>
<keyword evidence="2" id="KW-1185">Reference proteome</keyword>
<accession>A0A369VXZ7</accession>
<gene>
    <name evidence="1" type="ORF">DVW87_06450</name>
</gene>
<protein>
    <submittedName>
        <fullName evidence="1">Multidrug transporter</fullName>
    </submittedName>
</protein>
<evidence type="ECO:0000313" key="2">
    <source>
        <dbReference type="Proteomes" id="UP000253918"/>
    </source>
</evidence>
<evidence type="ECO:0000313" key="1">
    <source>
        <dbReference type="EMBL" id="RDE07264.1"/>
    </source>
</evidence>
<dbReference type="RefSeq" id="WP_114686844.1">
    <property type="nucleotide sequence ID" value="NZ_QQNB01000001.1"/>
</dbReference>
<name>A0A369VXZ7_9SPHN</name>
<dbReference type="EMBL" id="QQNB01000001">
    <property type="protein sequence ID" value="RDE07264.1"/>
    <property type="molecule type" value="Genomic_DNA"/>
</dbReference>
<dbReference type="OrthoDB" id="8888710at2"/>
<dbReference type="Pfam" id="PF07277">
    <property type="entry name" value="SapC"/>
    <property type="match status" value="1"/>
</dbReference>
<organism evidence="1 2">
    <name type="scientific">Sphingomonas aracearum</name>
    <dbReference type="NCBI Taxonomy" id="2283317"/>
    <lineage>
        <taxon>Bacteria</taxon>
        <taxon>Pseudomonadati</taxon>
        <taxon>Pseudomonadota</taxon>
        <taxon>Alphaproteobacteria</taxon>
        <taxon>Sphingomonadales</taxon>
        <taxon>Sphingomonadaceae</taxon>
        <taxon>Sphingomonas</taxon>
    </lineage>
</organism>
<dbReference type="InterPro" id="IPR010836">
    <property type="entry name" value="SapC"/>
</dbReference>
<comment type="caution">
    <text evidence="1">The sequence shown here is derived from an EMBL/GenBank/DDBJ whole genome shotgun (WGS) entry which is preliminary data.</text>
</comment>
<reference evidence="1 2" key="1">
    <citation type="submission" date="2018-07" db="EMBL/GenBank/DDBJ databases">
        <title>a novel species of Sphingomonas isolated from the rhizosphere soil of Araceae plant.</title>
        <authorList>
            <person name="Zhiyong W."/>
            <person name="Qinglan Z."/>
            <person name="Zhiwei F."/>
            <person name="Ding X."/>
            <person name="Gejiao W."/>
            <person name="Shixue Z."/>
        </authorList>
    </citation>
    <scope>NUCLEOTIDE SEQUENCE [LARGE SCALE GENOMIC DNA]</scope>
    <source>
        <strain evidence="1 2">WZY 27</strain>
    </source>
</reference>
<sequence>MSSHALLTAEDHRTLRIRTDRGAAFGDAVMTCLTVPDEFRRVQACYPILFRQGVDREGFSALALFGFENGENLFLDGNGWDAPYIPLAMDIQPFLIGRPAQPDGEAQVHVDLASPRIAADEGVRVFDELGRPTPYVEAIADKLGALHAGYEESGAFFEALARHELLEPLTLEVTLEDGATNRLVGFHIIDEDRLRALDAGVTAELHAEGHLMPIFMALASLAQLNGLIARKNAAVRGG</sequence>